<dbReference type="PROSITE" id="PS00211">
    <property type="entry name" value="ABC_TRANSPORTER_1"/>
    <property type="match status" value="1"/>
</dbReference>
<protein>
    <submittedName>
        <fullName evidence="6">Heme ABC transporter ATP-binding protein</fullName>
    </submittedName>
</protein>
<dbReference type="Pfam" id="PF00005">
    <property type="entry name" value="ABC_tran"/>
    <property type="match status" value="1"/>
</dbReference>
<keyword evidence="1" id="KW-0813">Transport</keyword>
<evidence type="ECO:0000256" key="4">
    <source>
        <dbReference type="ARBA" id="ARBA00022967"/>
    </source>
</evidence>
<keyword evidence="7" id="KW-1185">Reference proteome</keyword>
<evidence type="ECO:0000259" key="5">
    <source>
        <dbReference type="PROSITE" id="PS50893"/>
    </source>
</evidence>
<keyword evidence="3 6" id="KW-0067">ATP-binding</keyword>
<dbReference type="SMART" id="SM00382">
    <property type="entry name" value="AAA"/>
    <property type="match status" value="1"/>
</dbReference>
<proteinExistence type="predicted"/>
<evidence type="ECO:0000256" key="2">
    <source>
        <dbReference type="ARBA" id="ARBA00022741"/>
    </source>
</evidence>
<dbReference type="GO" id="GO:0005524">
    <property type="term" value="F:ATP binding"/>
    <property type="evidence" value="ECO:0007669"/>
    <property type="project" value="UniProtKB-KW"/>
</dbReference>
<evidence type="ECO:0000256" key="3">
    <source>
        <dbReference type="ARBA" id="ARBA00022840"/>
    </source>
</evidence>
<dbReference type="PANTHER" id="PTHR42794:SF1">
    <property type="entry name" value="HEMIN IMPORT ATP-BINDING PROTEIN HMUV"/>
    <property type="match status" value="1"/>
</dbReference>
<dbReference type="SUPFAM" id="SSF52540">
    <property type="entry name" value="P-loop containing nucleoside triphosphate hydrolases"/>
    <property type="match status" value="1"/>
</dbReference>
<dbReference type="NCBIfam" id="NF010068">
    <property type="entry name" value="PRK13548.1"/>
    <property type="match status" value="1"/>
</dbReference>
<comment type="caution">
    <text evidence="6">The sequence shown here is derived from an EMBL/GenBank/DDBJ whole genome shotgun (WGS) entry which is preliminary data.</text>
</comment>
<evidence type="ECO:0000313" key="7">
    <source>
        <dbReference type="Proteomes" id="UP001321506"/>
    </source>
</evidence>
<sequence>MSLLVARDVDVVRDGTVILDGVSLEIQRGEVLALVGPNGAGKSTLLGVLSGDARPTRGAIELDGRPIGDYRPLELARHRAVLTQENAVSFPFRAIEVIQMGRSPWNRTSRIDEDSRAVTDAVEATDVSHLLGRRYTSLSGGEKARVSLARVLAQRTQLLFLDEPTAALDLRHQEDVMLTARALAAEDRAVVVVLHDLSLAGAYADRIALLSGGRLVASGTPHEVLDAEVIGGVYGLAVRVIVQDGVPMVLPVRDSLPR</sequence>
<reference evidence="6 7" key="1">
    <citation type="submission" date="2023-04" db="EMBL/GenBank/DDBJ databases">
        <title>Klugiella caeni sp. nov. isolated from the sludge of biochemical tank.</title>
        <authorList>
            <person name="Geng K."/>
        </authorList>
    </citation>
    <scope>NUCLEOTIDE SEQUENCE [LARGE SCALE GENOMIC DNA]</scope>
    <source>
        <strain evidence="6 7">YN-L-19</strain>
    </source>
</reference>
<accession>A0AAW6T9E7</accession>
<evidence type="ECO:0000313" key="6">
    <source>
        <dbReference type="EMBL" id="MDI2098968.1"/>
    </source>
</evidence>
<organism evidence="6 7">
    <name type="scientific">Ruicaihuangia caeni</name>
    <dbReference type="NCBI Taxonomy" id="3042517"/>
    <lineage>
        <taxon>Bacteria</taxon>
        <taxon>Bacillati</taxon>
        <taxon>Actinomycetota</taxon>
        <taxon>Actinomycetes</taxon>
        <taxon>Micrococcales</taxon>
        <taxon>Microbacteriaceae</taxon>
        <taxon>Ruicaihuangia</taxon>
    </lineage>
</organism>
<feature type="domain" description="ABC transporter" evidence="5">
    <location>
        <begin position="4"/>
        <end position="237"/>
    </location>
</feature>
<dbReference type="InterPro" id="IPR003593">
    <property type="entry name" value="AAA+_ATPase"/>
</dbReference>
<keyword evidence="4" id="KW-1278">Translocase</keyword>
<dbReference type="PANTHER" id="PTHR42794">
    <property type="entry name" value="HEMIN IMPORT ATP-BINDING PROTEIN HMUV"/>
    <property type="match status" value="1"/>
</dbReference>
<dbReference type="EMBL" id="JASATX010000003">
    <property type="protein sequence ID" value="MDI2098968.1"/>
    <property type="molecule type" value="Genomic_DNA"/>
</dbReference>
<evidence type="ECO:0000256" key="1">
    <source>
        <dbReference type="ARBA" id="ARBA00022448"/>
    </source>
</evidence>
<dbReference type="Gene3D" id="3.40.50.300">
    <property type="entry name" value="P-loop containing nucleotide triphosphate hydrolases"/>
    <property type="match status" value="1"/>
</dbReference>
<dbReference type="InterPro" id="IPR027417">
    <property type="entry name" value="P-loop_NTPase"/>
</dbReference>
<dbReference type="AlphaFoldDB" id="A0AAW6T9E7"/>
<keyword evidence="2" id="KW-0547">Nucleotide-binding</keyword>
<dbReference type="CDD" id="cd03214">
    <property type="entry name" value="ABC_Iron-Siderophores_B12_Hemin"/>
    <property type="match status" value="1"/>
</dbReference>
<dbReference type="Proteomes" id="UP001321506">
    <property type="component" value="Unassembled WGS sequence"/>
</dbReference>
<name>A0AAW6T9E7_9MICO</name>
<dbReference type="GO" id="GO:0016887">
    <property type="term" value="F:ATP hydrolysis activity"/>
    <property type="evidence" value="ECO:0007669"/>
    <property type="project" value="InterPro"/>
</dbReference>
<dbReference type="InterPro" id="IPR003439">
    <property type="entry name" value="ABC_transporter-like_ATP-bd"/>
</dbReference>
<dbReference type="RefSeq" id="WP_281488755.1">
    <property type="nucleotide sequence ID" value="NZ_JASATX010000003.1"/>
</dbReference>
<dbReference type="PROSITE" id="PS50893">
    <property type="entry name" value="ABC_TRANSPORTER_2"/>
    <property type="match status" value="1"/>
</dbReference>
<dbReference type="InterPro" id="IPR017871">
    <property type="entry name" value="ABC_transporter-like_CS"/>
</dbReference>
<gene>
    <name evidence="6" type="ORF">QF206_08345</name>
</gene>
<dbReference type="FunFam" id="3.40.50.300:FF:000134">
    <property type="entry name" value="Iron-enterobactin ABC transporter ATP-binding protein"/>
    <property type="match status" value="1"/>
</dbReference>